<dbReference type="RefSeq" id="WP_017714680.1">
    <property type="nucleotide sequence ID" value="NZ_KB235944.1"/>
</dbReference>
<accession>A0A0M2PWL7</accession>
<protein>
    <submittedName>
        <fullName evidence="1">Dethiobiotin synthetase</fullName>
    </submittedName>
</protein>
<dbReference type="EMBL" id="AJTX02000003">
    <property type="protein sequence ID" value="KKJ00806.1"/>
    <property type="molecule type" value="Genomic_DNA"/>
</dbReference>
<evidence type="ECO:0000313" key="2">
    <source>
        <dbReference type="Proteomes" id="UP000034681"/>
    </source>
</evidence>
<comment type="caution">
    <text evidence="1">The sequence shown here is derived from an EMBL/GenBank/DDBJ whole genome shotgun (WGS) entry which is preliminary data.</text>
</comment>
<sequence length="118" mass="13343">MDYPTAYRFLTQQGQADPQDGEALLVRLSRGQPPIPGQITTVLLALKVVYEGLRGAPTLERDLANALYTLARDSRHWFEQGHRQGVDWPPLLGDDLRRISEAVGYIFADRWENIKAPL</sequence>
<proteinExistence type="predicted"/>
<dbReference type="eggNOG" id="ENOG5032VQ6">
    <property type="taxonomic scope" value="Bacteria"/>
</dbReference>
<name>A0A0M2PWL7_PROHO</name>
<gene>
    <name evidence="1" type="ORF">PROH_06070</name>
</gene>
<reference evidence="1" key="1">
    <citation type="submission" date="2012-04" db="EMBL/GenBank/DDBJ databases">
        <authorList>
            <person name="Borisov I.G."/>
            <person name="Ivanikova N.V."/>
            <person name="Pinevich A.V."/>
        </authorList>
    </citation>
    <scope>NUCLEOTIDE SEQUENCE</scope>
    <source>
        <strain evidence="1">CALU 1027</strain>
    </source>
</reference>
<dbReference type="Proteomes" id="UP000034681">
    <property type="component" value="Unassembled WGS sequence"/>
</dbReference>
<evidence type="ECO:0000313" key="1">
    <source>
        <dbReference type="EMBL" id="KKJ00806.1"/>
    </source>
</evidence>
<dbReference type="OrthoDB" id="514041at2"/>
<organism evidence="1 2">
    <name type="scientific">Prochlorothrix hollandica PCC 9006 = CALU 1027</name>
    <dbReference type="NCBI Taxonomy" id="317619"/>
    <lineage>
        <taxon>Bacteria</taxon>
        <taxon>Bacillati</taxon>
        <taxon>Cyanobacteriota</taxon>
        <taxon>Cyanophyceae</taxon>
        <taxon>Prochlorotrichales</taxon>
        <taxon>Prochlorotrichaceae</taxon>
        <taxon>Prochlorothrix</taxon>
    </lineage>
</organism>
<dbReference type="AlphaFoldDB" id="A0A0M2PWL7"/>
<keyword evidence="2" id="KW-1185">Reference proteome</keyword>